<organism evidence="1 2">
    <name type="scientific">Mycobacterium hippophais</name>
    <dbReference type="NCBI Taxonomy" id="3016340"/>
    <lineage>
        <taxon>Bacteria</taxon>
        <taxon>Bacillati</taxon>
        <taxon>Actinomycetota</taxon>
        <taxon>Actinomycetes</taxon>
        <taxon>Mycobacteriales</taxon>
        <taxon>Mycobacteriaceae</taxon>
        <taxon>Mycobacterium</taxon>
    </lineage>
</organism>
<evidence type="ECO:0000313" key="1">
    <source>
        <dbReference type="EMBL" id="MCZ8381717.1"/>
    </source>
</evidence>
<proteinExistence type="predicted"/>
<sequence length="126" mass="14103">MRTTVTHVRYPEMRQEVVNALTSLSDPAYQRRVWIGRDYPREGFFDDLTLTVNVLYDMVLPDPSVRLGTVLADAREVDTLRLLERVLGPLIADLGDAPDACYLSDPRWGGVVDAARSALTAMKRAP</sequence>
<protein>
    <submittedName>
        <fullName evidence="1">Uncharacterized protein</fullName>
    </submittedName>
</protein>
<keyword evidence="2" id="KW-1185">Reference proteome</keyword>
<dbReference type="Proteomes" id="UP001142153">
    <property type="component" value="Unassembled WGS sequence"/>
</dbReference>
<evidence type="ECO:0000313" key="2">
    <source>
        <dbReference type="Proteomes" id="UP001142153"/>
    </source>
</evidence>
<dbReference type="InterPro" id="IPR057705">
    <property type="entry name" value="DUF7945"/>
</dbReference>
<accession>A0ABT4PYT9</accession>
<dbReference type="Pfam" id="PF25656">
    <property type="entry name" value="DUF7945"/>
    <property type="match status" value="1"/>
</dbReference>
<dbReference type="RefSeq" id="WP_269896221.1">
    <property type="nucleotide sequence ID" value="NZ_JAPZPY010000012.1"/>
</dbReference>
<reference evidence="1" key="1">
    <citation type="submission" date="2022-12" db="EMBL/GenBank/DDBJ databases">
        <authorList>
            <person name="Deng Y."/>
            <person name="Zhang Y.-Q."/>
        </authorList>
    </citation>
    <scope>NUCLEOTIDE SEQUENCE</scope>
    <source>
        <strain evidence="1">CPCC 205372</strain>
    </source>
</reference>
<comment type="caution">
    <text evidence="1">The sequence shown here is derived from an EMBL/GenBank/DDBJ whole genome shotgun (WGS) entry which is preliminary data.</text>
</comment>
<dbReference type="EMBL" id="JAPZPY010000012">
    <property type="protein sequence ID" value="MCZ8381717.1"/>
    <property type="molecule type" value="Genomic_DNA"/>
</dbReference>
<name>A0ABT4PYT9_9MYCO</name>
<dbReference type="NCBIfam" id="NF047838">
    <property type="entry name" value="SCO4402_fam"/>
    <property type="match status" value="1"/>
</dbReference>
<gene>
    <name evidence="1" type="ORF">O6P37_22860</name>
</gene>